<name>A8FR92_SHESH</name>
<feature type="signal peptide" evidence="1">
    <location>
        <begin position="1"/>
        <end position="18"/>
    </location>
</feature>
<protein>
    <submittedName>
        <fullName evidence="2">Uncharacterized protein</fullName>
    </submittedName>
</protein>
<dbReference type="AlphaFoldDB" id="A8FR92"/>
<dbReference type="InterPro" id="IPR036280">
    <property type="entry name" value="Multihaem_cyt_sf"/>
</dbReference>
<reference evidence="2 3" key="1">
    <citation type="submission" date="2007-08" db="EMBL/GenBank/DDBJ databases">
        <title>Complete sequence of Shewanella sediminis HAW-EB3.</title>
        <authorList>
            <consortium name="US DOE Joint Genome Institute"/>
            <person name="Copeland A."/>
            <person name="Lucas S."/>
            <person name="Lapidus A."/>
            <person name="Barry K."/>
            <person name="Glavina del Rio T."/>
            <person name="Dalin E."/>
            <person name="Tice H."/>
            <person name="Pitluck S."/>
            <person name="Chertkov O."/>
            <person name="Brettin T."/>
            <person name="Bruce D."/>
            <person name="Detter J.C."/>
            <person name="Han C."/>
            <person name="Schmutz J."/>
            <person name="Larimer F."/>
            <person name="Land M."/>
            <person name="Hauser L."/>
            <person name="Kyrpides N."/>
            <person name="Kim E."/>
            <person name="Zhao J.-S."/>
            <person name="Richardson P."/>
        </authorList>
    </citation>
    <scope>NUCLEOTIDE SEQUENCE [LARGE SCALE GENOMIC DNA]</scope>
    <source>
        <strain evidence="2 3">HAW-EB3</strain>
    </source>
</reference>
<proteinExistence type="predicted"/>
<sequence length="630" mass="70094" precursor="true">MKYNQIFLLLLTSSLLVACGDSNSPAPEPTQPPQSQYDYLDVKMKPTAPKSGTVTVMLGEFDNKITQWILDNPTADLNKDGGVGLLDAHLAGVYNDDKESIEVDLSDMADFLATNPDGLGAGTARPDIFKPGHFSAFDLLRYLSGGRDDLELSGITNYDTTGLGTYTFNVSFDADQSGIFDPGTEETNNGNWHFRFNAHGGDFNRARGNMQGFSPSGEANYIRMDEYWLQDGSLITFQPFSDEMTARRQWIQRQEVLNFEASGNQPMVPSITALTFDANWNPSVQAQANDVKITAHNHRDDIFQPGVVTVMDAMISAQEQLNGVSFSYWDTLSTGAKVGHWAVSSIGGKRNSGLYGWFSEFHNPANKPGDPDFSKYPNCNWGIDGSQDGEPRVSQEVCQRDWAGAFGGELVHMLPDVYPMNYGYNNFSYVYGSMYDIFGPTKRDINNSLVWEYKEGEQLDKVTFQTFELPSSPVGNASLLDEAHFGWQIADCTLCHNELKEPLGHGGHSWPINSRDGFSQSQPYYCASCHGANGAPKAHGEDDRCFFCHAGEKLPKKHGDASTKVLYKGADKMMGNKMYGFNPKYRGVPADEFGNHKPIEQRWNSRNNDWDISRVFPDPYACMTCHQQPE</sequence>
<dbReference type="Proteomes" id="UP000002015">
    <property type="component" value="Chromosome"/>
</dbReference>
<organism evidence="2 3">
    <name type="scientific">Shewanella sediminis (strain HAW-EB3)</name>
    <dbReference type="NCBI Taxonomy" id="425104"/>
    <lineage>
        <taxon>Bacteria</taxon>
        <taxon>Pseudomonadati</taxon>
        <taxon>Pseudomonadota</taxon>
        <taxon>Gammaproteobacteria</taxon>
        <taxon>Alteromonadales</taxon>
        <taxon>Shewanellaceae</taxon>
        <taxon>Shewanella</taxon>
    </lineage>
</organism>
<dbReference type="KEGG" id="sse:Ssed_0754"/>
<keyword evidence="3" id="KW-1185">Reference proteome</keyword>
<dbReference type="PROSITE" id="PS51257">
    <property type="entry name" value="PROKAR_LIPOPROTEIN"/>
    <property type="match status" value="1"/>
</dbReference>
<evidence type="ECO:0000313" key="2">
    <source>
        <dbReference type="EMBL" id="ABV35365.1"/>
    </source>
</evidence>
<dbReference type="HOGENOM" id="CLU_420859_0_0_6"/>
<gene>
    <name evidence="2" type="ordered locus">Ssed_0754</name>
</gene>
<accession>A8FR92</accession>
<dbReference type="EMBL" id="CP000821">
    <property type="protein sequence ID" value="ABV35365.1"/>
    <property type="molecule type" value="Genomic_DNA"/>
</dbReference>
<dbReference type="SUPFAM" id="SSF48695">
    <property type="entry name" value="Multiheme cytochromes"/>
    <property type="match status" value="1"/>
</dbReference>
<feature type="chain" id="PRO_5002721352" evidence="1">
    <location>
        <begin position="19"/>
        <end position="630"/>
    </location>
</feature>
<evidence type="ECO:0000313" key="3">
    <source>
        <dbReference type="Proteomes" id="UP000002015"/>
    </source>
</evidence>
<keyword evidence="1" id="KW-0732">Signal</keyword>
<evidence type="ECO:0000256" key="1">
    <source>
        <dbReference type="SAM" id="SignalP"/>
    </source>
</evidence>